<proteinExistence type="inferred from homology"/>
<dbReference type="SUPFAM" id="SSF51735">
    <property type="entry name" value="NAD(P)-binding Rossmann-fold domains"/>
    <property type="match status" value="1"/>
</dbReference>
<accession>A0A1C0YW36</accession>
<dbReference type="InterPro" id="IPR001509">
    <property type="entry name" value="Epimerase_deHydtase"/>
</dbReference>
<feature type="domain" description="NAD-dependent epimerase/dehydratase" evidence="2">
    <location>
        <begin position="3"/>
        <end position="215"/>
    </location>
</feature>
<organism evidence="4 5">
    <name type="scientific">Caryophanon latum</name>
    <dbReference type="NCBI Taxonomy" id="33977"/>
    <lineage>
        <taxon>Bacteria</taxon>
        <taxon>Bacillati</taxon>
        <taxon>Bacillota</taxon>
        <taxon>Bacilli</taxon>
        <taxon>Bacillales</taxon>
        <taxon>Caryophanaceae</taxon>
        <taxon>Caryophanon</taxon>
    </lineage>
</organism>
<name>A0A1C0YW36_9BACL</name>
<dbReference type="AlphaFoldDB" id="A0A1C0YW36"/>
<dbReference type="PANTHER" id="PTHR11092">
    <property type="entry name" value="SUGAR NUCLEOTIDE EPIMERASE RELATED"/>
    <property type="match status" value="1"/>
</dbReference>
<dbReference type="Gene3D" id="3.40.50.720">
    <property type="entry name" value="NAD(P)-binding Rossmann-like Domain"/>
    <property type="match status" value="1"/>
</dbReference>
<dbReference type="EMBL" id="MATO01000029">
    <property type="protein sequence ID" value="OCS91387.1"/>
    <property type="molecule type" value="Genomic_DNA"/>
</dbReference>
<evidence type="ECO:0000256" key="1">
    <source>
        <dbReference type="ARBA" id="ARBA00009353"/>
    </source>
</evidence>
<dbReference type="OrthoDB" id="9801773at2"/>
<evidence type="ECO:0000313" key="5">
    <source>
        <dbReference type="Proteomes" id="UP000093482"/>
    </source>
</evidence>
<dbReference type="Proteomes" id="UP000093482">
    <property type="component" value="Unassembled WGS sequence"/>
</dbReference>
<protein>
    <submittedName>
        <fullName evidence="4">TIGR01777 family protein</fullName>
    </submittedName>
</protein>
<dbReference type="CDD" id="cd05242">
    <property type="entry name" value="SDR_a8"/>
    <property type="match status" value="1"/>
</dbReference>
<evidence type="ECO:0000259" key="3">
    <source>
        <dbReference type="Pfam" id="PF08338"/>
    </source>
</evidence>
<gene>
    <name evidence="4" type="ORF">A6K76_09220</name>
</gene>
<dbReference type="NCBIfam" id="TIGR01777">
    <property type="entry name" value="yfcH"/>
    <property type="match status" value="1"/>
</dbReference>
<comment type="similarity">
    <text evidence="1">Belongs to the NAD(P)-dependent epimerase/dehydratase family. SDR39U1 subfamily.</text>
</comment>
<keyword evidence="5" id="KW-1185">Reference proteome</keyword>
<feature type="domain" description="DUF1731" evidence="3">
    <location>
        <begin position="250"/>
        <end position="296"/>
    </location>
</feature>
<dbReference type="InterPro" id="IPR036291">
    <property type="entry name" value="NAD(P)-bd_dom_sf"/>
</dbReference>
<dbReference type="Pfam" id="PF08338">
    <property type="entry name" value="DUF1731"/>
    <property type="match status" value="1"/>
</dbReference>
<dbReference type="PANTHER" id="PTHR11092:SF0">
    <property type="entry name" value="EPIMERASE FAMILY PROTEIN SDR39U1"/>
    <property type="match status" value="1"/>
</dbReference>
<evidence type="ECO:0000313" key="4">
    <source>
        <dbReference type="EMBL" id="OCS91387.1"/>
    </source>
</evidence>
<comment type="caution">
    <text evidence="4">The sequence shown here is derived from an EMBL/GenBank/DDBJ whole genome shotgun (WGS) entry which is preliminary data.</text>
</comment>
<dbReference type="InterPro" id="IPR013549">
    <property type="entry name" value="DUF1731"/>
</dbReference>
<evidence type="ECO:0000259" key="2">
    <source>
        <dbReference type="Pfam" id="PF01370"/>
    </source>
</evidence>
<reference evidence="4 5" key="1">
    <citation type="submission" date="2016-07" db="EMBL/GenBank/DDBJ databases">
        <title>Caryophanon latum genome sequencing.</title>
        <authorList>
            <person name="Verma A."/>
            <person name="Pal Y."/>
            <person name="Krishnamurthi S."/>
        </authorList>
    </citation>
    <scope>NUCLEOTIDE SEQUENCE [LARGE SCALE GENOMIC DNA]</scope>
    <source>
        <strain evidence="4 5">DSM 14151</strain>
    </source>
</reference>
<sequence>MNIAITGGTGLVGRALTKLLQQNEHTVYILTRGEQKVENGIHYIHYLSEHAAPEQHLQAIDAFVNLAGVSLNSGRWTDETKDAIYSSRIDATREVIRIMKAMEQKPKVLINASAVGIYPTSKTNEYTEQETNLANDFLGTTVRHWEAEAERANELGVRVAIGRFGVILHEDADSLKLMAMPYKFGVGGRIGSGKQWLSWVHVDDVARALYFAITHNIVGPFNVVSPKPMTMHAFGATLAQVLTSPHWLPVPAFALKLALGEKSTLVVDGQFVKPTVLLEHGFTFDYPDAKRALQHIFHSAP</sequence>
<dbReference type="Pfam" id="PF01370">
    <property type="entry name" value="Epimerase"/>
    <property type="match status" value="1"/>
</dbReference>
<dbReference type="InterPro" id="IPR010099">
    <property type="entry name" value="SDR39U1"/>
</dbReference>